<accession>A0A1U9KSK6</accession>
<reference evidence="3 4" key="1">
    <citation type="submission" date="2016-03" db="EMBL/GenBank/DDBJ databases">
        <title>Acetic acid bacteria sequencing.</title>
        <authorList>
            <person name="Brandt J."/>
            <person name="Jakob F."/>
            <person name="Vogel R.F."/>
        </authorList>
    </citation>
    <scope>NUCLEOTIDE SEQUENCE [LARGE SCALE GENOMIC DNA]</scope>
    <source>
        <strain evidence="3 4">NBRC 101099</strain>
    </source>
</reference>
<dbReference type="AlphaFoldDB" id="A0A1U9KSK6"/>
<comment type="similarity">
    <text evidence="1">Belongs to the N-acylglucosamine 2-epimerase family.</text>
</comment>
<dbReference type="OrthoDB" id="9806359at2"/>
<sequence length="419" mass="46757">MTDLLSPFLLPETSWLRHSAHRSWLEAQGRRLLDFSKAAKMPDGFGPLDDEGRLSPDATPDSTITARMVHAYALAALQGVPGARPMVEHGVQALLGPLRDTEHGGWTAGPSDPRGRKQAYLQAFVALAASSAVLIGAKDARELLKEAIAITNDHFWSEEEGVMRESFAFDWSDEENYRGANSNMHSTEMCLALADVTRDRTWLNRALRIVTRFVHENAGSHGFTMPEHFDRHWNLLRDYHRDQPTHALRPFGMTPGHFVEWSHLTLKVEAALLRATGEAPGWLLPDAQALFETGIETGWAADGKPGMLYTIDWERRPVVDRRAHWVQAEAATAAINLLKRTGHGRYEKWYRTIWDYIDNTLIDREGGSWFNEVGPDGTPSEEIYAGKADLYHAYQSTIAPVLPLSPSLGTAVLETGAPF</sequence>
<evidence type="ECO:0000256" key="1">
    <source>
        <dbReference type="ARBA" id="ARBA00008558"/>
    </source>
</evidence>
<evidence type="ECO:0000313" key="3">
    <source>
        <dbReference type="EMBL" id="AQS88707.1"/>
    </source>
</evidence>
<dbReference type="Pfam" id="PF07221">
    <property type="entry name" value="GlcNAc_2-epim"/>
    <property type="match status" value="1"/>
</dbReference>
<evidence type="ECO:0000256" key="2">
    <source>
        <dbReference type="ARBA" id="ARBA00023235"/>
    </source>
</evidence>
<dbReference type="InterPro" id="IPR012341">
    <property type="entry name" value="6hp_glycosidase-like_sf"/>
</dbReference>
<dbReference type="GO" id="GO:0016853">
    <property type="term" value="F:isomerase activity"/>
    <property type="evidence" value="ECO:0007669"/>
    <property type="project" value="UniProtKB-KW"/>
</dbReference>
<organism evidence="3 4">
    <name type="scientific">Neoasaia chiangmaiensis</name>
    <dbReference type="NCBI Taxonomy" id="320497"/>
    <lineage>
        <taxon>Bacteria</taxon>
        <taxon>Pseudomonadati</taxon>
        <taxon>Pseudomonadota</taxon>
        <taxon>Alphaproteobacteria</taxon>
        <taxon>Acetobacterales</taxon>
        <taxon>Acetobacteraceae</taxon>
        <taxon>Neoasaia</taxon>
    </lineage>
</organism>
<dbReference type="Proteomes" id="UP000188604">
    <property type="component" value="Chromosome"/>
</dbReference>
<dbReference type="STRING" id="320497.A0U93_13155"/>
<dbReference type="PANTHER" id="PTHR15108">
    <property type="entry name" value="N-ACYLGLUCOSAMINE-2-EPIMERASE"/>
    <property type="match status" value="1"/>
</dbReference>
<dbReference type="InterPro" id="IPR010819">
    <property type="entry name" value="AGE/CE"/>
</dbReference>
<dbReference type="SUPFAM" id="SSF48208">
    <property type="entry name" value="Six-hairpin glycosidases"/>
    <property type="match status" value="1"/>
</dbReference>
<name>A0A1U9KSK6_9PROT</name>
<dbReference type="RefSeq" id="WP_077807755.1">
    <property type="nucleotide sequence ID" value="NZ_BJXS01000001.1"/>
</dbReference>
<dbReference type="KEGG" id="nch:A0U93_13155"/>
<keyword evidence="4" id="KW-1185">Reference proteome</keyword>
<keyword evidence="2 3" id="KW-0413">Isomerase</keyword>
<dbReference type="Gene3D" id="1.50.10.10">
    <property type="match status" value="1"/>
</dbReference>
<protein>
    <submittedName>
        <fullName evidence="3">Sugar isomerase</fullName>
    </submittedName>
</protein>
<dbReference type="GO" id="GO:0005975">
    <property type="term" value="P:carbohydrate metabolic process"/>
    <property type="evidence" value="ECO:0007669"/>
    <property type="project" value="InterPro"/>
</dbReference>
<evidence type="ECO:0000313" key="4">
    <source>
        <dbReference type="Proteomes" id="UP000188604"/>
    </source>
</evidence>
<proteinExistence type="inferred from homology"/>
<dbReference type="EMBL" id="CP014691">
    <property type="protein sequence ID" value="AQS88707.1"/>
    <property type="molecule type" value="Genomic_DNA"/>
</dbReference>
<dbReference type="InterPro" id="IPR008928">
    <property type="entry name" value="6-hairpin_glycosidase_sf"/>
</dbReference>
<gene>
    <name evidence="3" type="ORF">A0U93_13155</name>
</gene>